<evidence type="ECO:0000259" key="10">
    <source>
        <dbReference type="PROSITE" id="PS51192"/>
    </source>
</evidence>
<comment type="similarity">
    <text evidence="8">Belongs to the DEAD box helicase family. DECD subfamily.</text>
</comment>
<keyword evidence="3" id="KW-0547">Nucleotide-binding</keyword>
<evidence type="ECO:0000256" key="2">
    <source>
        <dbReference type="ARBA" id="ARBA00012552"/>
    </source>
</evidence>
<evidence type="ECO:0000259" key="12">
    <source>
        <dbReference type="PROSITE" id="PS51195"/>
    </source>
</evidence>
<dbReference type="InterPro" id="IPR014001">
    <property type="entry name" value="Helicase_ATP-bd"/>
</dbReference>
<accession>A0AAV7ZF52</accession>
<feature type="domain" description="Helicase C-terminal" evidence="11">
    <location>
        <begin position="260"/>
        <end position="421"/>
    </location>
</feature>
<evidence type="ECO:0000256" key="6">
    <source>
        <dbReference type="ARBA" id="ARBA00022840"/>
    </source>
</evidence>
<comment type="caution">
    <text evidence="13">The sequence shown here is derived from an EMBL/GenBank/DDBJ whole genome shotgun (WGS) entry which is preliminary data.</text>
</comment>
<comment type="subcellular location">
    <subcellularLocation>
        <location evidence="1">Nucleus</location>
    </subcellularLocation>
</comment>
<keyword evidence="7" id="KW-0539">Nucleus</keyword>
<dbReference type="Gene3D" id="3.40.50.300">
    <property type="entry name" value="P-loop containing nucleotide triphosphate hydrolases"/>
    <property type="match status" value="2"/>
</dbReference>
<dbReference type="EMBL" id="JANTQA010000032">
    <property type="protein sequence ID" value="KAJ3439835.1"/>
    <property type="molecule type" value="Genomic_DNA"/>
</dbReference>
<keyword evidence="4" id="KW-0378">Hydrolase</keyword>
<dbReference type="FunFam" id="3.40.50.300:FF:000111">
    <property type="entry name" value="DEAD-box ATP-dependent RNA helicase"/>
    <property type="match status" value="1"/>
</dbReference>
<evidence type="ECO:0000313" key="13">
    <source>
        <dbReference type="EMBL" id="KAJ3439835.1"/>
    </source>
</evidence>
<dbReference type="GO" id="GO:0003724">
    <property type="term" value="F:RNA helicase activity"/>
    <property type="evidence" value="ECO:0007669"/>
    <property type="project" value="UniProtKB-EC"/>
</dbReference>
<dbReference type="EC" id="3.6.4.13" evidence="2"/>
<dbReference type="PROSITE" id="PS51195">
    <property type="entry name" value="Q_MOTIF"/>
    <property type="match status" value="1"/>
</dbReference>
<dbReference type="GO" id="GO:0005524">
    <property type="term" value="F:ATP binding"/>
    <property type="evidence" value="ECO:0007669"/>
    <property type="project" value="UniProtKB-KW"/>
</dbReference>
<dbReference type="AlphaFoldDB" id="A0AAV7ZF52"/>
<dbReference type="GO" id="GO:0005634">
    <property type="term" value="C:nucleus"/>
    <property type="evidence" value="ECO:0007669"/>
    <property type="project" value="UniProtKB-SubCell"/>
</dbReference>
<feature type="short sequence motif" description="Q motif" evidence="9">
    <location>
        <begin position="39"/>
        <end position="67"/>
    </location>
</feature>
<dbReference type="PROSITE" id="PS51192">
    <property type="entry name" value="HELICASE_ATP_BIND_1"/>
    <property type="match status" value="1"/>
</dbReference>
<dbReference type="GO" id="GO:0003676">
    <property type="term" value="F:nucleic acid binding"/>
    <property type="evidence" value="ECO:0007669"/>
    <property type="project" value="InterPro"/>
</dbReference>
<dbReference type="SMART" id="SM00490">
    <property type="entry name" value="HELICc"/>
    <property type="match status" value="1"/>
</dbReference>
<name>A0AAV7ZF52_9EUKA</name>
<evidence type="ECO:0000313" key="14">
    <source>
        <dbReference type="Proteomes" id="UP001146793"/>
    </source>
</evidence>
<dbReference type="SUPFAM" id="SSF52540">
    <property type="entry name" value="P-loop containing nucleoside triphosphate hydrolases"/>
    <property type="match status" value="1"/>
</dbReference>
<dbReference type="PANTHER" id="PTHR47958">
    <property type="entry name" value="ATP-DEPENDENT RNA HELICASE DBP3"/>
    <property type="match status" value="1"/>
</dbReference>
<sequence length="425" mass="49074">MSKEAEELVDYEDVDETIEQPETELEEKKKGHHVGLHASGFKDFLLKKELYRAITQCGFEHPSEVQQETLPQAIIGSDILCQAKSGMGKTAVFVLSILQQLEIDPEENDYKGPQVIVISHTRELAFQTKNEFVRFSKFLPHIRAMEIIGGIPVRDQRKDLLEKKPHIIVATPGRLNQLINEKKINTKEVKHFIIDECDRVLKELSMRRDVQKIFLSTPYDKQVMMFTATLPKEVKSVCKKFMSNPIEIYVDDETKLTLHGLRQHYVELEEKQKTQKLMDLLDALEFNQVVIFVGTTKRAEALNDLLNEVNFPSLTIHSRLQQKDRIERYQKFKDFDARILVSTDVFGRGIDIERVNIVINYDMPEDSDSYLHRVGRAGRFGTKGLTITFCSSKNDSTVLHEVQERFEVNITELPETIDISSYMNI</sequence>
<evidence type="ECO:0000256" key="7">
    <source>
        <dbReference type="ARBA" id="ARBA00023242"/>
    </source>
</evidence>
<dbReference type="Proteomes" id="UP001146793">
    <property type="component" value="Unassembled WGS sequence"/>
</dbReference>
<dbReference type="InterPro" id="IPR001650">
    <property type="entry name" value="Helicase_C-like"/>
</dbReference>
<keyword evidence="5 13" id="KW-0347">Helicase</keyword>
<gene>
    <name evidence="13" type="ORF">M0812_15875</name>
</gene>
<evidence type="ECO:0000256" key="3">
    <source>
        <dbReference type="ARBA" id="ARBA00022741"/>
    </source>
</evidence>
<protein>
    <recommendedName>
        <fullName evidence="2">RNA helicase</fullName>
        <ecNumber evidence="2">3.6.4.13</ecNumber>
    </recommendedName>
</protein>
<reference evidence="13" key="1">
    <citation type="submission" date="2022-08" db="EMBL/GenBank/DDBJ databases">
        <title>Novel sulphate-reducing endosymbionts in the free-living metamonad Anaeramoeba.</title>
        <authorList>
            <person name="Jerlstrom-Hultqvist J."/>
            <person name="Cepicka I."/>
            <person name="Gallot-Lavallee L."/>
            <person name="Salas-Leiva D."/>
            <person name="Curtis B.A."/>
            <person name="Zahonova K."/>
            <person name="Pipaliya S."/>
            <person name="Dacks J."/>
            <person name="Roger A.J."/>
        </authorList>
    </citation>
    <scope>NUCLEOTIDE SEQUENCE</scope>
    <source>
        <strain evidence="13">Busselton2</strain>
    </source>
</reference>
<dbReference type="InterPro" id="IPR011545">
    <property type="entry name" value="DEAD/DEAH_box_helicase_dom"/>
</dbReference>
<evidence type="ECO:0000256" key="5">
    <source>
        <dbReference type="ARBA" id="ARBA00022806"/>
    </source>
</evidence>
<feature type="domain" description="Helicase ATP-binding" evidence="10">
    <location>
        <begin position="70"/>
        <end position="248"/>
    </location>
</feature>
<proteinExistence type="inferred from homology"/>
<keyword evidence="6" id="KW-0067">ATP-binding</keyword>
<dbReference type="InterPro" id="IPR027417">
    <property type="entry name" value="P-loop_NTPase"/>
</dbReference>
<evidence type="ECO:0000256" key="1">
    <source>
        <dbReference type="ARBA" id="ARBA00004123"/>
    </source>
</evidence>
<evidence type="ECO:0000256" key="4">
    <source>
        <dbReference type="ARBA" id="ARBA00022801"/>
    </source>
</evidence>
<dbReference type="CDD" id="cd18787">
    <property type="entry name" value="SF2_C_DEAD"/>
    <property type="match status" value="1"/>
</dbReference>
<dbReference type="SMART" id="SM00487">
    <property type="entry name" value="DEXDc"/>
    <property type="match status" value="1"/>
</dbReference>
<evidence type="ECO:0000259" key="11">
    <source>
        <dbReference type="PROSITE" id="PS51194"/>
    </source>
</evidence>
<dbReference type="Pfam" id="PF00270">
    <property type="entry name" value="DEAD"/>
    <property type="match status" value="1"/>
</dbReference>
<dbReference type="CDD" id="cd17950">
    <property type="entry name" value="DEADc_DDX39"/>
    <property type="match status" value="1"/>
</dbReference>
<organism evidence="13 14">
    <name type="scientific">Anaeramoeba flamelloides</name>
    <dbReference type="NCBI Taxonomy" id="1746091"/>
    <lineage>
        <taxon>Eukaryota</taxon>
        <taxon>Metamonada</taxon>
        <taxon>Anaeramoebidae</taxon>
        <taxon>Anaeramoeba</taxon>
    </lineage>
</organism>
<dbReference type="Pfam" id="PF00271">
    <property type="entry name" value="Helicase_C"/>
    <property type="match status" value="1"/>
</dbReference>
<dbReference type="PROSITE" id="PS51194">
    <property type="entry name" value="HELICASE_CTER"/>
    <property type="match status" value="1"/>
</dbReference>
<dbReference type="InterPro" id="IPR014014">
    <property type="entry name" value="RNA_helicase_DEAD_Q_motif"/>
</dbReference>
<dbReference type="GO" id="GO:0016787">
    <property type="term" value="F:hydrolase activity"/>
    <property type="evidence" value="ECO:0007669"/>
    <property type="project" value="UniProtKB-KW"/>
</dbReference>
<evidence type="ECO:0000256" key="8">
    <source>
        <dbReference type="ARBA" id="ARBA00038213"/>
    </source>
</evidence>
<evidence type="ECO:0000256" key="9">
    <source>
        <dbReference type="PROSITE-ProRule" id="PRU00552"/>
    </source>
</evidence>
<feature type="domain" description="DEAD-box RNA helicase Q" evidence="12">
    <location>
        <begin position="39"/>
        <end position="67"/>
    </location>
</feature>